<keyword evidence="6 8" id="KW-0699">rRNA-binding</keyword>
<comment type="similarity">
    <text evidence="1 6 7">Belongs to the universal ribosomal protein uL16 family.</text>
</comment>
<dbReference type="NCBIfam" id="TIGR01164">
    <property type="entry name" value="rplP_bact"/>
    <property type="match status" value="1"/>
</dbReference>
<dbReference type="GO" id="GO:0000049">
    <property type="term" value="F:tRNA binding"/>
    <property type="evidence" value="ECO:0007669"/>
    <property type="project" value="UniProtKB-KW"/>
</dbReference>
<dbReference type="GO" id="GO:0006412">
    <property type="term" value="P:translation"/>
    <property type="evidence" value="ECO:0007669"/>
    <property type="project" value="UniProtKB-UniRule"/>
</dbReference>
<dbReference type="Gene3D" id="3.90.1170.10">
    <property type="entry name" value="Ribosomal protein L10e/L16"/>
    <property type="match status" value="1"/>
</dbReference>
<dbReference type="InterPro" id="IPR036920">
    <property type="entry name" value="Ribosomal_uL16_sf"/>
</dbReference>
<keyword evidence="4 6" id="KW-0687">Ribonucleoprotein</keyword>
<evidence type="ECO:0000256" key="4">
    <source>
        <dbReference type="ARBA" id="ARBA00023274"/>
    </source>
</evidence>
<dbReference type="HAMAP" id="MF_01342">
    <property type="entry name" value="Ribosomal_uL16"/>
    <property type="match status" value="1"/>
</dbReference>
<dbReference type="CDD" id="cd01433">
    <property type="entry name" value="Ribosomal_L16_L10e"/>
    <property type="match status" value="1"/>
</dbReference>
<comment type="subunit">
    <text evidence="6 8">Part of the 50S ribosomal subunit.</text>
</comment>
<proteinExistence type="inferred from homology"/>
<dbReference type="FunFam" id="3.90.1170.10:FF:000001">
    <property type="entry name" value="50S ribosomal protein L16"/>
    <property type="match status" value="1"/>
</dbReference>
<dbReference type="PANTHER" id="PTHR12220:SF13">
    <property type="entry name" value="LARGE RIBOSOMAL SUBUNIT PROTEIN UL16M"/>
    <property type="match status" value="1"/>
</dbReference>
<comment type="function">
    <text evidence="6 8">Binds 23S rRNA and is also seen to make contacts with the A and possibly P site tRNAs.</text>
</comment>
<dbReference type="PROSITE" id="PS00586">
    <property type="entry name" value="RIBOSOMAL_L16_1"/>
    <property type="match status" value="1"/>
</dbReference>
<dbReference type="InterPro" id="IPR016180">
    <property type="entry name" value="Ribosomal_uL16_dom"/>
</dbReference>
<gene>
    <name evidence="6" type="primary">rplP</name>
    <name evidence="9" type="ORF">COT20_00820</name>
</gene>
<sequence>MLQPKKMKHRKWHKGRSKGVACRGTELAFGNFGLKALETKWITAGQIEACRKSMARFLKKKGKLWVKIFPYKPITTKGSEVPMGGGKGTVSFYVFPITPGRIIFELDGVEENIARDAFKKAADKLPIKTKFIKKAV</sequence>
<dbReference type="Pfam" id="PF00252">
    <property type="entry name" value="Ribosomal_L16"/>
    <property type="match status" value="1"/>
</dbReference>
<keyword evidence="6 8" id="KW-0694">RNA-binding</keyword>
<reference evidence="10" key="1">
    <citation type="submission" date="2017-09" db="EMBL/GenBank/DDBJ databases">
        <title>Depth-based differentiation of microbial function through sediment-hosted aquifers and enrichment of novel symbionts in the deep terrestrial subsurface.</title>
        <authorList>
            <person name="Probst A.J."/>
            <person name="Ladd B."/>
            <person name="Jarett J.K."/>
            <person name="Geller-Mcgrath D.E."/>
            <person name="Sieber C.M.K."/>
            <person name="Emerson J.B."/>
            <person name="Anantharaman K."/>
            <person name="Thomas B.C."/>
            <person name="Malmstrom R."/>
            <person name="Stieglmeier M."/>
            <person name="Klingl A."/>
            <person name="Woyke T."/>
            <person name="Ryan C.M."/>
            <person name="Banfield J.F."/>
        </authorList>
    </citation>
    <scope>NUCLEOTIDE SEQUENCE [LARGE SCALE GENOMIC DNA]</scope>
</reference>
<dbReference type="InterPro" id="IPR020798">
    <property type="entry name" value="Ribosomal_uL16_CS"/>
</dbReference>
<evidence type="ECO:0000256" key="8">
    <source>
        <dbReference type="RuleBase" id="RU004414"/>
    </source>
</evidence>
<dbReference type="SUPFAM" id="SSF54686">
    <property type="entry name" value="Ribosomal protein L16p/L10e"/>
    <property type="match status" value="1"/>
</dbReference>
<protein>
    <recommendedName>
        <fullName evidence="5 6">Large ribosomal subunit protein uL16</fullName>
    </recommendedName>
</protein>
<evidence type="ECO:0000256" key="3">
    <source>
        <dbReference type="ARBA" id="ARBA00022980"/>
    </source>
</evidence>
<keyword evidence="2 6" id="KW-0820">tRNA-binding</keyword>
<dbReference type="AlphaFoldDB" id="A0A2M6XUY6"/>
<dbReference type="EMBL" id="PEXQ01000020">
    <property type="protein sequence ID" value="PIU16203.1"/>
    <property type="molecule type" value="Genomic_DNA"/>
</dbReference>
<evidence type="ECO:0000256" key="7">
    <source>
        <dbReference type="RuleBase" id="RU004413"/>
    </source>
</evidence>
<evidence type="ECO:0000313" key="10">
    <source>
        <dbReference type="Proteomes" id="UP000229784"/>
    </source>
</evidence>
<dbReference type="InterPro" id="IPR047873">
    <property type="entry name" value="Ribosomal_uL16"/>
</dbReference>
<dbReference type="Proteomes" id="UP000229784">
    <property type="component" value="Unassembled WGS sequence"/>
</dbReference>
<organism evidence="9 10">
    <name type="scientific">bacterium (Candidatus Gribaldobacteria) CG08_land_8_20_14_0_20_39_15</name>
    <dbReference type="NCBI Taxonomy" id="2014273"/>
    <lineage>
        <taxon>Bacteria</taxon>
        <taxon>Candidatus Gribaldobacteria</taxon>
    </lineage>
</organism>
<dbReference type="PANTHER" id="PTHR12220">
    <property type="entry name" value="50S/60S RIBOSOMAL PROTEIN L16"/>
    <property type="match status" value="1"/>
</dbReference>
<evidence type="ECO:0000313" key="9">
    <source>
        <dbReference type="EMBL" id="PIU16203.1"/>
    </source>
</evidence>
<evidence type="ECO:0000256" key="6">
    <source>
        <dbReference type="HAMAP-Rule" id="MF_01342"/>
    </source>
</evidence>
<keyword evidence="3 6" id="KW-0689">Ribosomal protein</keyword>
<evidence type="ECO:0000256" key="1">
    <source>
        <dbReference type="ARBA" id="ARBA00008931"/>
    </source>
</evidence>
<dbReference type="InterPro" id="IPR000114">
    <property type="entry name" value="Ribosomal_uL16_bact-type"/>
</dbReference>
<accession>A0A2M6XUY6</accession>
<evidence type="ECO:0000256" key="2">
    <source>
        <dbReference type="ARBA" id="ARBA00022555"/>
    </source>
</evidence>
<evidence type="ECO:0000256" key="5">
    <source>
        <dbReference type="ARBA" id="ARBA00035198"/>
    </source>
</evidence>
<dbReference type="PRINTS" id="PR00060">
    <property type="entry name" value="RIBOSOMALL16"/>
</dbReference>
<dbReference type="GO" id="GO:0019843">
    <property type="term" value="F:rRNA binding"/>
    <property type="evidence" value="ECO:0007669"/>
    <property type="project" value="UniProtKB-UniRule"/>
</dbReference>
<dbReference type="GO" id="GO:0003735">
    <property type="term" value="F:structural constituent of ribosome"/>
    <property type="evidence" value="ECO:0007669"/>
    <property type="project" value="InterPro"/>
</dbReference>
<dbReference type="GO" id="GO:0022625">
    <property type="term" value="C:cytosolic large ribosomal subunit"/>
    <property type="evidence" value="ECO:0007669"/>
    <property type="project" value="TreeGrafter"/>
</dbReference>
<comment type="caution">
    <text evidence="9">The sequence shown here is derived from an EMBL/GenBank/DDBJ whole genome shotgun (WGS) entry which is preliminary data.</text>
</comment>
<name>A0A2M6XUY6_9BACT</name>